<accession>A0ABP0UIC4</accession>
<keyword evidence="1" id="KW-1133">Transmembrane helix</keyword>
<organism evidence="2 3">
    <name type="scientific">Sphagnum troendelagicum</name>
    <dbReference type="NCBI Taxonomy" id="128251"/>
    <lineage>
        <taxon>Eukaryota</taxon>
        <taxon>Viridiplantae</taxon>
        <taxon>Streptophyta</taxon>
        <taxon>Embryophyta</taxon>
        <taxon>Bryophyta</taxon>
        <taxon>Sphagnophytina</taxon>
        <taxon>Sphagnopsida</taxon>
        <taxon>Sphagnales</taxon>
        <taxon>Sphagnaceae</taxon>
        <taxon>Sphagnum</taxon>
    </lineage>
</organism>
<feature type="transmembrane region" description="Helical" evidence="1">
    <location>
        <begin position="77"/>
        <end position="98"/>
    </location>
</feature>
<evidence type="ECO:0000313" key="3">
    <source>
        <dbReference type="Proteomes" id="UP001497512"/>
    </source>
</evidence>
<keyword evidence="1" id="KW-0812">Transmembrane</keyword>
<dbReference type="Proteomes" id="UP001497512">
    <property type="component" value="Chromosome 4"/>
</dbReference>
<keyword evidence="3" id="KW-1185">Reference proteome</keyword>
<evidence type="ECO:0000256" key="1">
    <source>
        <dbReference type="SAM" id="Phobius"/>
    </source>
</evidence>
<sequence length="107" mass="12197">MPLVLGECFPCLELNSFASTPAWFASVGLRPVFVVNLFTVAARELQRELLSILLRPCTLLGLKYGDLGFSFSHHSMFVVALGVSISWLFIFCNFFNWFKKECLKLRE</sequence>
<proteinExistence type="predicted"/>
<gene>
    <name evidence="2" type="ORF">CSSPTR1EN2_LOCUS16146</name>
</gene>
<dbReference type="EMBL" id="OZ019896">
    <property type="protein sequence ID" value="CAK9222527.1"/>
    <property type="molecule type" value="Genomic_DNA"/>
</dbReference>
<keyword evidence="1" id="KW-0472">Membrane</keyword>
<name>A0ABP0UIC4_9BRYO</name>
<reference evidence="2" key="1">
    <citation type="submission" date="2024-02" db="EMBL/GenBank/DDBJ databases">
        <authorList>
            <consortium name="ELIXIR-Norway"/>
            <consortium name="Elixir Norway"/>
        </authorList>
    </citation>
    <scope>NUCLEOTIDE SEQUENCE</scope>
</reference>
<protein>
    <submittedName>
        <fullName evidence="2">Uncharacterized protein</fullName>
    </submittedName>
</protein>
<evidence type="ECO:0000313" key="2">
    <source>
        <dbReference type="EMBL" id="CAK9222527.1"/>
    </source>
</evidence>